<evidence type="ECO:0000256" key="4">
    <source>
        <dbReference type="ARBA" id="ARBA00011690"/>
    </source>
</evidence>
<reference evidence="16" key="1">
    <citation type="submission" date="2017-02" db="UniProtKB">
        <authorList>
            <consortium name="WormBaseParasite"/>
        </authorList>
    </citation>
    <scope>IDENTIFICATION</scope>
</reference>
<evidence type="ECO:0000256" key="11">
    <source>
        <dbReference type="RuleBase" id="RU003981"/>
    </source>
</evidence>
<feature type="domain" description="GCVT N-terminal" evidence="12">
    <location>
        <begin position="31"/>
        <end position="291"/>
    </location>
</feature>
<dbReference type="InterPro" id="IPR027266">
    <property type="entry name" value="TrmE/GcvT-like"/>
</dbReference>
<evidence type="ECO:0000313" key="14">
    <source>
        <dbReference type="EMBL" id="VDM99012.1"/>
    </source>
</evidence>
<comment type="subunit">
    <text evidence="4 11">The glycine cleavage system is composed of four proteins: P, T, L and H.</text>
</comment>
<dbReference type="Gene3D" id="3.30.70.1400">
    <property type="entry name" value="Aminomethyltransferase beta-barrel domains"/>
    <property type="match status" value="1"/>
</dbReference>
<evidence type="ECO:0000313" key="15">
    <source>
        <dbReference type="Proteomes" id="UP000276776"/>
    </source>
</evidence>
<evidence type="ECO:0000313" key="16">
    <source>
        <dbReference type="WBParaSite" id="TCLT_0000284601-mRNA-1"/>
    </source>
</evidence>
<protein>
    <recommendedName>
        <fullName evidence="11">Aminomethyltransferase</fullName>
        <ecNumber evidence="11">2.1.2.10</ecNumber>
    </recommendedName>
    <alternativeName>
        <fullName evidence="11">Glycine cleavage system T protein</fullName>
    </alternativeName>
</protein>
<dbReference type="PANTHER" id="PTHR43757">
    <property type="entry name" value="AMINOMETHYLTRANSFERASE"/>
    <property type="match status" value="1"/>
</dbReference>
<dbReference type="SUPFAM" id="SSF103025">
    <property type="entry name" value="Folate-binding domain"/>
    <property type="match status" value="1"/>
</dbReference>
<dbReference type="SUPFAM" id="SSF101790">
    <property type="entry name" value="Aminomethyltransferase beta-barrel domain"/>
    <property type="match status" value="1"/>
</dbReference>
<feature type="binding site" evidence="10">
    <location>
        <position position="227"/>
    </location>
    <ligand>
        <name>substrate</name>
    </ligand>
</feature>
<proteinExistence type="inferred from homology"/>
<comment type="subcellular location">
    <subcellularLocation>
        <location evidence="2 11">Mitochondrion</location>
    </subcellularLocation>
</comment>
<evidence type="ECO:0000256" key="1">
    <source>
        <dbReference type="ARBA" id="ARBA00003631"/>
    </source>
</evidence>
<keyword evidence="7 11" id="KW-0809">Transit peptide</keyword>
<evidence type="ECO:0000256" key="10">
    <source>
        <dbReference type="PIRSR" id="PIRSR006487-1"/>
    </source>
</evidence>
<dbReference type="GO" id="GO:0008483">
    <property type="term" value="F:transaminase activity"/>
    <property type="evidence" value="ECO:0007669"/>
    <property type="project" value="UniProtKB-KW"/>
</dbReference>
<accession>A0A0N5CRJ6</accession>
<dbReference type="GO" id="GO:0004047">
    <property type="term" value="F:aminomethyltransferase activity"/>
    <property type="evidence" value="ECO:0007669"/>
    <property type="project" value="UniProtKB-EC"/>
</dbReference>
<evidence type="ECO:0000256" key="5">
    <source>
        <dbReference type="ARBA" id="ARBA00022576"/>
    </source>
</evidence>
<dbReference type="PIRSF" id="PIRSF006487">
    <property type="entry name" value="GcvT"/>
    <property type="match status" value="1"/>
</dbReference>
<dbReference type="Gene3D" id="4.10.1250.10">
    <property type="entry name" value="Aminomethyltransferase fragment"/>
    <property type="match status" value="1"/>
</dbReference>
<sequence>MLQRCLPCPVFLSRASFRQISSISRTQRTCLYDLHLKHGGKMVPFAGYEMPVQYGNHSIADSSIHTRKHASIFDVSHMMQTHITGKDSIAFIESLTTADVEGLGENQGCLSVFTNDKGGIRDDLIVTKVNEELVYMVTNAGCIEKDFNYLMDNMKKWQRKGKDVDVKKIEGHGLVAVQGPEMITLLESESDIDMSKLYFMHSKIGKVCNIPNCRITRCGYTGEDGVEISVDPKWASEMVERLLQSKKANVLLAGLGARDVLRLEAGLCLYGNDIDENTTPVEGNIAFVIAKRRREKADFPGAEKILSQLKNKDWPKRRVGLISESGRVPRSHLPIIDPINKASVGFVTSGCPSPNLKKNIAMAYVDRLDSNVGKELAVDFGNKMAKVTVAKLPFVSTTYYMAPKN</sequence>
<dbReference type="FunFam" id="3.30.70.1400:FF:000001">
    <property type="entry name" value="Aminomethyltransferase"/>
    <property type="match status" value="1"/>
</dbReference>
<dbReference type="InterPro" id="IPR006223">
    <property type="entry name" value="GcvT"/>
</dbReference>
<comment type="similarity">
    <text evidence="3 11">Belongs to the GcvT family.</text>
</comment>
<dbReference type="Gene3D" id="3.30.1360.120">
    <property type="entry name" value="Probable tRNA modification gtpase trme, domain 1"/>
    <property type="match status" value="1"/>
</dbReference>
<reference evidence="14 15" key="2">
    <citation type="submission" date="2018-11" db="EMBL/GenBank/DDBJ databases">
        <authorList>
            <consortium name="Pathogen Informatics"/>
        </authorList>
    </citation>
    <scope>NUCLEOTIDE SEQUENCE [LARGE SCALE GENOMIC DNA]</scope>
</reference>
<dbReference type="WBParaSite" id="TCLT_0000284601-mRNA-1">
    <property type="protein sequence ID" value="TCLT_0000284601-mRNA-1"/>
    <property type="gene ID" value="TCLT_0000284601"/>
</dbReference>
<dbReference type="EMBL" id="UYYF01000740">
    <property type="protein sequence ID" value="VDM99012.1"/>
    <property type="molecule type" value="Genomic_DNA"/>
</dbReference>
<dbReference type="Pfam" id="PF08669">
    <property type="entry name" value="GCV_T_C"/>
    <property type="match status" value="1"/>
</dbReference>
<dbReference type="STRING" id="103827.A0A0N5CRJ6"/>
<dbReference type="Gene3D" id="2.40.30.110">
    <property type="entry name" value="Aminomethyltransferase beta-barrel domains"/>
    <property type="match status" value="1"/>
</dbReference>
<dbReference type="PANTHER" id="PTHR43757:SF16">
    <property type="entry name" value="AMINOMETHYLTRANSFERASE, MITOCHONDRIAL"/>
    <property type="match status" value="1"/>
</dbReference>
<keyword evidence="8 11" id="KW-0496">Mitochondrion</keyword>
<dbReference type="InterPro" id="IPR013977">
    <property type="entry name" value="GcvT_C"/>
</dbReference>
<comment type="catalytic activity">
    <reaction evidence="9 11">
        <text>N(6)-[(R)-S(8)-aminomethyldihydrolipoyl]-L-lysyl-[protein] + (6S)-5,6,7,8-tetrahydrofolate = N(6)-[(R)-dihydrolipoyl]-L-lysyl-[protein] + (6R)-5,10-methylene-5,6,7,8-tetrahydrofolate + NH4(+)</text>
        <dbReference type="Rhea" id="RHEA:16945"/>
        <dbReference type="Rhea" id="RHEA-COMP:10475"/>
        <dbReference type="Rhea" id="RHEA-COMP:10492"/>
        <dbReference type="ChEBI" id="CHEBI:15636"/>
        <dbReference type="ChEBI" id="CHEBI:28938"/>
        <dbReference type="ChEBI" id="CHEBI:57453"/>
        <dbReference type="ChEBI" id="CHEBI:83100"/>
        <dbReference type="ChEBI" id="CHEBI:83143"/>
        <dbReference type="EC" id="2.1.2.10"/>
    </reaction>
</comment>
<dbReference type="InterPro" id="IPR029043">
    <property type="entry name" value="GcvT/YgfZ_C"/>
</dbReference>
<feature type="domain" description="Aminomethyltransferase C-terminal" evidence="13">
    <location>
        <begin position="316"/>
        <end position="395"/>
    </location>
</feature>
<evidence type="ECO:0000256" key="8">
    <source>
        <dbReference type="ARBA" id="ARBA00023128"/>
    </source>
</evidence>
<dbReference type="NCBIfam" id="NF001567">
    <property type="entry name" value="PRK00389.1"/>
    <property type="match status" value="1"/>
</dbReference>
<dbReference type="InterPro" id="IPR028896">
    <property type="entry name" value="GcvT/YgfZ/DmdA"/>
</dbReference>
<dbReference type="Proteomes" id="UP000276776">
    <property type="component" value="Unassembled WGS sequence"/>
</dbReference>
<comment type="function">
    <text evidence="1 11">The glycine cleavage system catalyzes the degradation of glycine.</text>
</comment>
<evidence type="ECO:0000256" key="3">
    <source>
        <dbReference type="ARBA" id="ARBA00008609"/>
    </source>
</evidence>
<dbReference type="InterPro" id="IPR006222">
    <property type="entry name" value="GCVT_N"/>
</dbReference>
<dbReference type="GO" id="GO:0005739">
    <property type="term" value="C:mitochondrion"/>
    <property type="evidence" value="ECO:0007669"/>
    <property type="project" value="UniProtKB-SubCell"/>
</dbReference>
<dbReference type="OMA" id="MPVQYPA"/>
<dbReference type="GO" id="GO:0005960">
    <property type="term" value="C:glycine cleavage complex"/>
    <property type="evidence" value="ECO:0007669"/>
    <property type="project" value="InterPro"/>
</dbReference>
<name>A0A0N5CRJ6_THECL</name>
<keyword evidence="5 11" id="KW-0032">Aminotransferase</keyword>
<dbReference type="EC" id="2.1.2.10" evidence="11"/>
<organism evidence="16">
    <name type="scientific">Thelazia callipaeda</name>
    <name type="common">Oriental eyeworm</name>
    <name type="synonym">Parasitic nematode</name>
    <dbReference type="NCBI Taxonomy" id="103827"/>
    <lineage>
        <taxon>Eukaryota</taxon>
        <taxon>Metazoa</taxon>
        <taxon>Ecdysozoa</taxon>
        <taxon>Nematoda</taxon>
        <taxon>Chromadorea</taxon>
        <taxon>Rhabditida</taxon>
        <taxon>Spirurina</taxon>
        <taxon>Spiruromorpha</taxon>
        <taxon>Thelazioidea</taxon>
        <taxon>Thelaziidae</taxon>
        <taxon>Thelazia</taxon>
    </lineage>
</organism>
<dbReference type="NCBIfam" id="TIGR00528">
    <property type="entry name" value="gcvT"/>
    <property type="match status" value="1"/>
</dbReference>
<dbReference type="AlphaFoldDB" id="A0A0N5CRJ6"/>
<dbReference type="GO" id="GO:0006546">
    <property type="term" value="P:glycine catabolic process"/>
    <property type="evidence" value="ECO:0007669"/>
    <property type="project" value="InterPro"/>
</dbReference>
<evidence type="ECO:0000259" key="12">
    <source>
        <dbReference type="Pfam" id="PF01571"/>
    </source>
</evidence>
<evidence type="ECO:0000256" key="2">
    <source>
        <dbReference type="ARBA" id="ARBA00004173"/>
    </source>
</evidence>
<dbReference type="Pfam" id="PF01571">
    <property type="entry name" value="GCV_T"/>
    <property type="match status" value="1"/>
</dbReference>
<gene>
    <name evidence="14" type="ORF">TCLT_LOCUS2847</name>
</gene>
<evidence type="ECO:0000259" key="13">
    <source>
        <dbReference type="Pfam" id="PF08669"/>
    </source>
</evidence>
<evidence type="ECO:0000256" key="6">
    <source>
        <dbReference type="ARBA" id="ARBA00022679"/>
    </source>
</evidence>
<keyword evidence="6 11" id="KW-0808">Transferase</keyword>
<dbReference type="OrthoDB" id="10263536at2759"/>
<evidence type="ECO:0000256" key="7">
    <source>
        <dbReference type="ARBA" id="ARBA00022946"/>
    </source>
</evidence>
<dbReference type="FunFam" id="4.10.1250.10:FF:000002">
    <property type="entry name" value="Aminomethyltransferase"/>
    <property type="match status" value="1"/>
</dbReference>
<evidence type="ECO:0000256" key="9">
    <source>
        <dbReference type="ARBA" id="ARBA00047665"/>
    </source>
</evidence>
<keyword evidence="15" id="KW-1185">Reference proteome</keyword>